<dbReference type="InterPro" id="IPR027417">
    <property type="entry name" value="P-loop_NTPase"/>
</dbReference>
<proteinExistence type="predicted"/>
<keyword evidence="2" id="KW-1185">Reference proteome</keyword>
<dbReference type="STRING" id="608538.HTH_0910"/>
<dbReference type="Gene3D" id="3.40.50.300">
    <property type="entry name" value="P-loop containing nucleotide triphosphate hydrolases"/>
    <property type="match status" value="1"/>
</dbReference>
<reference evidence="1 2" key="1">
    <citation type="journal article" date="2010" name="J. Bacteriol.">
        <title>Complete genome sequence of the thermophilic, obligately chemolithoautotrophic hydrogen-oxidizing bacterium Hydrogenobacter thermophilus TK-6.</title>
        <authorList>
            <person name="Arai H."/>
            <person name="Kanbe H."/>
            <person name="Ishii M."/>
            <person name="Igarashi Y."/>
        </authorList>
    </citation>
    <scope>NUCLEOTIDE SEQUENCE [LARGE SCALE GENOMIC DNA]</scope>
    <source>
        <strain evidence="2">DSM 6534 / IAM 12695 / TK-6 [Tokyo]</strain>
    </source>
</reference>
<organism evidence="1 2">
    <name type="scientific">Hydrogenobacter thermophilus (strain DSM 6534 / IAM 12695 / TK-6)</name>
    <dbReference type="NCBI Taxonomy" id="608538"/>
    <lineage>
        <taxon>Bacteria</taxon>
        <taxon>Pseudomonadati</taxon>
        <taxon>Aquificota</taxon>
        <taxon>Aquificia</taxon>
        <taxon>Aquificales</taxon>
        <taxon>Aquificaceae</taxon>
        <taxon>Hydrogenobacter</taxon>
    </lineage>
</organism>
<dbReference type="RefSeq" id="WP_012963549.1">
    <property type="nucleotide sequence ID" value="NC_013799.1"/>
</dbReference>
<evidence type="ECO:0000313" key="2">
    <source>
        <dbReference type="Proteomes" id="UP000002574"/>
    </source>
</evidence>
<dbReference type="SUPFAM" id="SSF52540">
    <property type="entry name" value="P-loop containing nucleoside triphosphate hydrolases"/>
    <property type="match status" value="1"/>
</dbReference>
<dbReference type="AlphaFoldDB" id="D3DHR7"/>
<evidence type="ECO:0000313" key="1">
    <source>
        <dbReference type="EMBL" id="BAI69369.1"/>
    </source>
</evidence>
<evidence type="ECO:0008006" key="3">
    <source>
        <dbReference type="Google" id="ProtNLM"/>
    </source>
</evidence>
<accession>D3DHR7</accession>
<sequence length="215" mass="24585">MKAFKTIEDIKKVYGDVEVNEEADAWVVSRRGPRGAVFFLPKPLQKERIVEIMTSNKFPEKYLKIALNGVQETEAIGKIRGIKKKGAILDGKPGVGKSIACTWKIAKLLQYREISSPLYISCVAFPDLKTLYATYTEYDAYLIDDLITNIPQPRLELVQEILYFAELQERHLFITSNSFTEFAKALPEALLSRLRSYCELIKIKESEDLRIQKTS</sequence>
<dbReference type="Proteomes" id="UP000002574">
    <property type="component" value="Chromosome"/>
</dbReference>
<name>D3DHR7_HYDTT</name>
<dbReference type="EMBL" id="AP011112">
    <property type="protein sequence ID" value="BAI69369.1"/>
    <property type="molecule type" value="Genomic_DNA"/>
</dbReference>
<gene>
    <name evidence="1" type="ordered locus">HTH_0910</name>
</gene>
<protein>
    <recommendedName>
        <fullName evidence="3">DNA replication protein</fullName>
    </recommendedName>
</protein>
<dbReference type="eggNOG" id="COG1484">
    <property type="taxonomic scope" value="Bacteria"/>
</dbReference>
<dbReference type="KEGG" id="hte:Hydth_0908"/>
<dbReference type="KEGG" id="hth:HTH_0910"/>